<dbReference type="PROSITE" id="PS50112">
    <property type="entry name" value="PAS"/>
    <property type="match status" value="1"/>
</dbReference>
<dbReference type="Pfam" id="PF01590">
    <property type="entry name" value="GAF"/>
    <property type="match status" value="2"/>
</dbReference>
<evidence type="ECO:0000313" key="20">
    <source>
        <dbReference type="EMBL" id="SFM32312.1"/>
    </source>
</evidence>
<evidence type="ECO:0000256" key="15">
    <source>
        <dbReference type="ARBA" id="ARBA00023026"/>
    </source>
</evidence>
<keyword evidence="4" id="KW-0600">Photoreceptor protein</keyword>
<dbReference type="STRING" id="582667.SAMN05192568_10272"/>
<keyword evidence="12" id="KW-0418">Kinase</keyword>
<dbReference type="CDD" id="cd00130">
    <property type="entry name" value="PAS"/>
    <property type="match status" value="3"/>
</dbReference>
<feature type="domain" description="PAC" evidence="19">
    <location>
        <begin position="677"/>
        <end position="729"/>
    </location>
</feature>
<keyword evidence="15" id="KW-0843">Virulence</keyword>
<dbReference type="Pfam" id="PF08447">
    <property type="entry name" value="PAS_3"/>
    <property type="match status" value="2"/>
</dbReference>
<feature type="coiled-coil region" evidence="17">
    <location>
        <begin position="145"/>
        <end position="178"/>
    </location>
</feature>
<dbReference type="SMART" id="SM00091">
    <property type="entry name" value="PAS"/>
    <property type="match status" value="3"/>
</dbReference>
<dbReference type="SMART" id="SM00065">
    <property type="entry name" value="GAF"/>
    <property type="match status" value="3"/>
</dbReference>
<gene>
    <name evidence="20" type="ORF">SAMN05192568_10272</name>
</gene>
<accession>A0A1I4PWW4</accession>
<evidence type="ECO:0000256" key="11">
    <source>
        <dbReference type="ARBA" id="ARBA00022741"/>
    </source>
</evidence>
<feature type="domain" description="PAS" evidence="18">
    <location>
        <begin position="344"/>
        <end position="402"/>
    </location>
</feature>
<dbReference type="InterPro" id="IPR029016">
    <property type="entry name" value="GAF-like_dom_sf"/>
</dbReference>
<evidence type="ECO:0000259" key="19">
    <source>
        <dbReference type="PROSITE" id="PS50113"/>
    </source>
</evidence>
<dbReference type="GO" id="GO:0004673">
    <property type="term" value="F:protein histidine kinase activity"/>
    <property type="evidence" value="ECO:0007669"/>
    <property type="project" value="UniProtKB-EC"/>
</dbReference>
<name>A0A1I4PWW4_9HYPH</name>
<evidence type="ECO:0000256" key="3">
    <source>
        <dbReference type="ARBA" id="ARBA00021740"/>
    </source>
</evidence>
<dbReference type="PANTHER" id="PTHR41523">
    <property type="entry name" value="TWO-COMPONENT SYSTEM SENSOR PROTEIN"/>
    <property type="match status" value="1"/>
</dbReference>
<reference evidence="21" key="1">
    <citation type="submission" date="2016-10" db="EMBL/GenBank/DDBJ databases">
        <authorList>
            <person name="Varghese N."/>
            <person name="Submissions S."/>
        </authorList>
    </citation>
    <scope>NUCLEOTIDE SEQUENCE [LARGE SCALE GENOMIC DNA]</scope>
    <source>
        <strain evidence="21">BL36</strain>
    </source>
</reference>
<evidence type="ECO:0000256" key="16">
    <source>
        <dbReference type="ARBA" id="ARBA00023170"/>
    </source>
</evidence>
<dbReference type="NCBIfam" id="TIGR00229">
    <property type="entry name" value="sensory_box"/>
    <property type="match status" value="3"/>
</dbReference>
<feature type="domain" description="PAC" evidence="19">
    <location>
        <begin position="545"/>
        <end position="598"/>
    </location>
</feature>
<dbReference type="Gene3D" id="3.30.565.10">
    <property type="entry name" value="Histidine kinase-like ATPase, C-terminal domain"/>
    <property type="match status" value="1"/>
</dbReference>
<dbReference type="InterPro" id="IPR013767">
    <property type="entry name" value="PAS_fold"/>
</dbReference>
<dbReference type="InterPro" id="IPR000700">
    <property type="entry name" value="PAS-assoc_C"/>
</dbReference>
<evidence type="ECO:0000256" key="17">
    <source>
        <dbReference type="SAM" id="Coils"/>
    </source>
</evidence>
<dbReference type="EC" id="2.7.13.3" evidence="2"/>
<keyword evidence="14" id="KW-0157">Chromophore</keyword>
<dbReference type="AlphaFoldDB" id="A0A1I4PWW4"/>
<protein>
    <recommendedName>
        <fullName evidence="3">Blue-light-activated histidine kinase</fullName>
        <ecNumber evidence="2">2.7.13.3</ecNumber>
    </recommendedName>
</protein>
<dbReference type="Pfam" id="PF07536">
    <property type="entry name" value="HWE_HK"/>
    <property type="match status" value="1"/>
</dbReference>
<dbReference type="PROSITE" id="PS50113">
    <property type="entry name" value="PAC"/>
    <property type="match status" value="3"/>
</dbReference>
<evidence type="ECO:0000256" key="9">
    <source>
        <dbReference type="ARBA" id="ARBA00022679"/>
    </source>
</evidence>
<dbReference type="InterPro" id="IPR011102">
    <property type="entry name" value="Sig_transdc_His_kinase_HWE"/>
</dbReference>
<dbReference type="InterPro" id="IPR035965">
    <property type="entry name" value="PAS-like_dom_sf"/>
</dbReference>
<dbReference type="Pfam" id="PF00989">
    <property type="entry name" value="PAS"/>
    <property type="match status" value="1"/>
</dbReference>
<dbReference type="RefSeq" id="WP_092044096.1">
    <property type="nucleotide sequence ID" value="NZ_FOTK01000027.1"/>
</dbReference>
<evidence type="ECO:0000256" key="5">
    <source>
        <dbReference type="ARBA" id="ARBA00022553"/>
    </source>
</evidence>
<dbReference type="InterPro" id="IPR003018">
    <property type="entry name" value="GAF"/>
</dbReference>
<dbReference type="InterPro" id="IPR000014">
    <property type="entry name" value="PAS"/>
</dbReference>
<evidence type="ECO:0000256" key="14">
    <source>
        <dbReference type="ARBA" id="ARBA00022991"/>
    </source>
</evidence>
<dbReference type="GO" id="GO:0006355">
    <property type="term" value="P:regulation of DNA-templated transcription"/>
    <property type="evidence" value="ECO:0007669"/>
    <property type="project" value="InterPro"/>
</dbReference>
<dbReference type="SUPFAM" id="SSF55785">
    <property type="entry name" value="PYP-like sensor domain (PAS domain)"/>
    <property type="match status" value="3"/>
</dbReference>
<dbReference type="InterPro" id="IPR001610">
    <property type="entry name" value="PAC"/>
</dbReference>
<dbReference type="OrthoDB" id="341208at2"/>
<dbReference type="SUPFAM" id="SSF55781">
    <property type="entry name" value="GAF domain-like"/>
    <property type="match status" value="3"/>
</dbReference>
<evidence type="ECO:0000256" key="13">
    <source>
        <dbReference type="ARBA" id="ARBA00022840"/>
    </source>
</evidence>
<keyword evidence="21" id="KW-1185">Reference proteome</keyword>
<dbReference type="Gene3D" id="3.30.450.40">
    <property type="match status" value="3"/>
</dbReference>
<keyword evidence="10" id="KW-0677">Repeat</keyword>
<keyword evidence="9" id="KW-0808">Transferase</keyword>
<keyword evidence="16" id="KW-0675">Receptor</keyword>
<dbReference type="GO" id="GO:0009881">
    <property type="term" value="F:photoreceptor activity"/>
    <property type="evidence" value="ECO:0007669"/>
    <property type="project" value="UniProtKB-KW"/>
</dbReference>
<keyword evidence="7" id="KW-0285">Flavoprotein</keyword>
<keyword evidence="6" id="KW-0716">Sensory transduction</keyword>
<evidence type="ECO:0000256" key="8">
    <source>
        <dbReference type="ARBA" id="ARBA00022643"/>
    </source>
</evidence>
<dbReference type="SMART" id="SM00086">
    <property type="entry name" value="PAC"/>
    <property type="match status" value="3"/>
</dbReference>
<sequence length="1093" mass="117917">MTIAPPEPDRLHALADYAVMGTPSEKGFDDLARIAALLCGVPTALVTLVDDRRQFFKARAGFDGGCEAPLDVGFCPLVVKAEAPLIIHDTREEGHADNAAVAEGGVRFYAGMPLRTAAGAVLGTLCVLDRQPRPEGLTPGQFEGLERLAEQVVDQLELRRALSERERLLAEQRVATQQRRTYSQTQDAIAASGGDLDTILDALIEGAMRAVPAAEGGVLELLDGEELEYRTVGGTLTQHRGVRVPLDGSTSGTCARANKPILLADALLDPRVKADLRALIDLRSAVHAPVNRGGKVLGVLKLQSSKPDVFTERDLELVRSFAGLATVGLTEASEIAAQRAVRASEARYRAVFESAIDYAIIVLDLKGNVIDWNAGATRILGWAPSDVCGKPADVFFTPEDREAGIPDQEMHSALTVGRGIDERWHLRKSGERFWANGEMMALRNEAGAAIGFVKILRDRTEQRRNADALRDTAVRLQRAQEAGGVGVFSIGIADAILRPSPEFCRLYGLPEREAYLSTAFEELIVPEDQHLISTARSRSSGAAPRDVEYRIRRPDTGEVRWIARKGEIEHDDAGGPARFSGVARDITAQRAAQEELRISQERLSLAFEAAGAIGWWDWDVPNDRIVANARFAELYSVDPAAAAVGTSIAGYIDGIHPDDRAWVGAKIEQALANAGEFAEEYRLLRADGSVRWVYARGRCYHDAAGRPLRYPGVSIDITARKLDALRQAALVALGDRLKDLSERSEIIGAAAEIMGQTLDLSHAGYGAVDQRRETIVITRGWSMPGVAAITGLHRFRDYGSYIDDLQAGATVLIADLARDARTAAAADTFAAMEARALVNLPVMERGRFVALFFALKATPHVWSADEVAFLHSVADRARAAIARVEAEDRQRLLNQELSHRMKNVLAMVQAIATQTMRTATDMDTAKEVLAGRLVALGKSHDLLLGGEIGSTALDTLITNALELHRDRPDRFVIAGPPVAVGARAALSLSLILHELATNAAKYGALSTDAGQVTIDWQIRSEMHEPEMVLSWREVGGPVVVAPTRTGFGTRLIGRGLAGSFGGVVDLAYPPTGVACTITAPLSGLQAHDLGSLV</sequence>
<proteinExistence type="predicted"/>
<evidence type="ECO:0000256" key="1">
    <source>
        <dbReference type="ARBA" id="ARBA00000085"/>
    </source>
</evidence>
<dbReference type="InterPro" id="IPR036890">
    <property type="entry name" value="HATPase_C_sf"/>
</dbReference>
<keyword evidence="17" id="KW-0175">Coiled coil</keyword>
<dbReference type="PANTHER" id="PTHR41523:SF7">
    <property type="entry name" value="HISTIDINE KINASE"/>
    <property type="match status" value="1"/>
</dbReference>
<evidence type="ECO:0000256" key="6">
    <source>
        <dbReference type="ARBA" id="ARBA00022606"/>
    </source>
</evidence>
<dbReference type="Gene3D" id="3.30.450.20">
    <property type="entry name" value="PAS domain"/>
    <property type="match status" value="3"/>
</dbReference>
<keyword evidence="13" id="KW-0067">ATP-binding</keyword>
<dbReference type="EMBL" id="FOTK01000027">
    <property type="protein sequence ID" value="SFM32312.1"/>
    <property type="molecule type" value="Genomic_DNA"/>
</dbReference>
<keyword evidence="5" id="KW-0597">Phosphoprotein</keyword>
<organism evidence="20 21">
    <name type="scientific">Methylobacterium pseudosasicola</name>
    <dbReference type="NCBI Taxonomy" id="582667"/>
    <lineage>
        <taxon>Bacteria</taxon>
        <taxon>Pseudomonadati</taxon>
        <taxon>Pseudomonadota</taxon>
        <taxon>Alphaproteobacteria</taxon>
        <taxon>Hyphomicrobiales</taxon>
        <taxon>Methylobacteriaceae</taxon>
        <taxon>Methylobacterium</taxon>
    </lineage>
</organism>
<dbReference type="Pfam" id="PF13185">
    <property type="entry name" value="GAF_2"/>
    <property type="match status" value="1"/>
</dbReference>
<evidence type="ECO:0000256" key="2">
    <source>
        <dbReference type="ARBA" id="ARBA00012438"/>
    </source>
</evidence>
<dbReference type="InterPro" id="IPR013655">
    <property type="entry name" value="PAS_fold_3"/>
</dbReference>
<dbReference type="Gene3D" id="2.10.70.100">
    <property type="match status" value="2"/>
</dbReference>
<evidence type="ECO:0000256" key="7">
    <source>
        <dbReference type="ARBA" id="ARBA00022630"/>
    </source>
</evidence>
<evidence type="ECO:0000256" key="10">
    <source>
        <dbReference type="ARBA" id="ARBA00022737"/>
    </source>
</evidence>
<evidence type="ECO:0000256" key="4">
    <source>
        <dbReference type="ARBA" id="ARBA00022543"/>
    </source>
</evidence>
<evidence type="ECO:0000313" key="21">
    <source>
        <dbReference type="Proteomes" id="UP000199048"/>
    </source>
</evidence>
<evidence type="ECO:0000256" key="12">
    <source>
        <dbReference type="ARBA" id="ARBA00022777"/>
    </source>
</evidence>
<comment type="catalytic activity">
    <reaction evidence="1">
        <text>ATP + protein L-histidine = ADP + protein N-phospho-L-histidine.</text>
        <dbReference type="EC" id="2.7.13.3"/>
    </reaction>
</comment>
<feature type="domain" description="PAC" evidence="19">
    <location>
        <begin position="418"/>
        <end position="471"/>
    </location>
</feature>
<dbReference type="SMART" id="SM00911">
    <property type="entry name" value="HWE_HK"/>
    <property type="match status" value="1"/>
</dbReference>
<keyword evidence="11" id="KW-0547">Nucleotide-binding</keyword>
<dbReference type="GO" id="GO:0005524">
    <property type="term" value="F:ATP binding"/>
    <property type="evidence" value="ECO:0007669"/>
    <property type="project" value="UniProtKB-KW"/>
</dbReference>
<evidence type="ECO:0000259" key="18">
    <source>
        <dbReference type="PROSITE" id="PS50112"/>
    </source>
</evidence>
<keyword evidence="8" id="KW-0288">FMN</keyword>
<dbReference type="Proteomes" id="UP000199048">
    <property type="component" value="Unassembled WGS sequence"/>
</dbReference>